<dbReference type="SUPFAM" id="SSF53850">
    <property type="entry name" value="Periplasmic binding protein-like II"/>
    <property type="match status" value="1"/>
</dbReference>
<dbReference type="Proteomes" id="UP001139559">
    <property type="component" value="Unassembled WGS sequence"/>
</dbReference>
<reference evidence="1" key="1">
    <citation type="submission" date="2021-11" db="EMBL/GenBank/DDBJ databases">
        <title>Vibrio ZSDE26 sp. nov. and Vibrio ZSDZ34 sp. nov., isolated from coastal seawater in Qingdao.</title>
        <authorList>
            <person name="Zhang P."/>
        </authorList>
    </citation>
    <scope>NUCLEOTIDE SEQUENCE</scope>
    <source>
        <strain evidence="1">ZSDE26</strain>
    </source>
</reference>
<protein>
    <recommendedName>
        <fullName evidence="3">Solute-binding protein family 3/N-terminal domain-containing protein</fullName>
    </recommendedName>
</protein>
<keyword evidence="2" id="KW-1185">Reference proteome</keyword>
<sequence>MTFVKVWVIVGSWLILGEASAQLSINVLAVEFPPYTTSKLKSDGIAFEKLRSHPAMSDVDVHASFLPPTRIGKQLLERGWCLSFYPPRDKSAPDYYKWILSEEVIKLGFYRLTQKGDLEWDDLSELKGYSVAMLSSYSKLGLSGLVYSHGLDVHEINTLDQGFELLTKERVDLLFADKYSGEFIAIEYNYELQDIEFSNSFIATEQFHVWLNLSCTDLVEKVKPYMD</sequence>
<evidence type="ECO:0008006" key="3">
    <source>
        <dbReference type="Google" id="ProtNLM"/>
    </source>
</evidence>
<accession>A0A9X2BL91</accession>
<dbReference type="RefSeq" id="WP_248008783.1">
    <property type="nucleotide sequence ID" value="NZ_JAJHVV010000006.1"/>
</dbReference>
<dbReference type="AlphaFoldDB" id="A0A9X2BL91"/>
<comment type="caution">
    <text evidence="1">The sequence shown here is derived from an EMBL/GenBank/DDBJ whole genome shotgun (WGS) entry which is preliminary data.</text>
</comment>
<gene>
    <name evidence="1" type="ORF">KP803_10455</name>
</gene>
<dbReference type="EMBL" id="JAJHVV010000006">
    <property type="protein sequence ID" value="MCK6263693.1"/>
    <property type="molecule type" value="Genomic_DNA"/>
</dbReference>
<proteinExistence type="predicted"/>
<organism evidence="1 2">
    <name type="scientific">Vibrio amylolyticus</name>
    <dbReference type="NCBI Taxonomy" id="2847292"/>
    <lineage>
        <taxon>Bacteria</taxon>
        <taxon>Pseudomonadati</taxon>
        <taxon>Pseudomonadota</taxon>
        <taxon>Gammaproteobacteria</taxon>
        <taxon>Vibrionales</taxon>
        <taxon>Vibrionaceae</taxon>
        <taxon>Vibrio</taxon>
    </lineage>
</organism>
<evidence type="ECO:0000313" key="2">
    <source>
        <dbReference type="Proteomes" id="UP001139559"/>
    </source>
</evidence>
<name>A0A9X2BL91_9VIBR</name>
<evidence type="ECO:0000313" key="1">
    <source>
        <dbReference type="EMBL" id="MCK6263693.1"/>
    </source>
</evidence>